<dbReference type="OrthoDB" id="6955767at2"/>
<evidence type="ECO:0000313" key="4">
    <source>
        <dbReference type="EMBL" id="AXK79946.1"/>
    </source>
</evidence>
<name>A0A345ZSP9_9HYPH</name>
<reference evidence="4 5" key="1">
    <citation type="submission" date="2018-07" db="EMBL/GenBank/DDBJ databases">
        <authorList>
            <person name="Quirk P.G."/>
            <person name="Krulwich T.A."/>
        </authorList>
    </citation>
    <scope>NUCLEOTIDE SEQUENCE [LARGE SCALE GENOMIC DNA]</scope>
    <source>
        <strain evidence="4 5">CC-BB4</strain>
    </source>
</reference>
<feature type="chain" id="PRO_5016773364" evidence="2">
    <location>
        <begin position="25"/>
        <end position="263"/>
    </location>
</feature>
<organism evidence="4 5">
    <name type="scientific">Pseudolabrys taiwanensis</name>
    <dbReference type="NCBI Taxonomy" id="331696"/>
    <lineage>
        <taxon>Bacteria</taxon>
        <taxon>Pseudomonadati</taxon>
        <taxon>Pseudomonadota</taxon>
        <taxon>Alphaproteobacteria</taxon>
        <taxon>Hyphomicrobiales</taxon>
        <taxon>Xanthobacteraceae</taxon>
        <taxon>Pseudolabrys</taxon>
    </lineage>
</organism>
<evidence type="ECO:0000256" key="2">
    <source>
        <dbReference type="SAM" id="SignalP"/>
    </source>
</evidence>
<keyword evidence="1 2" id="KW-0732">Signal</keyword>
<protein>
    <submittedName>
        <fullName evidence="4">ABC transporter substrate-binding protein</fullName>
    </submittedName>
</protein>
<evidence type="ECO:0000256" key="1">
    <source>
        <dbReference type="ARBA" id="ARBA00022729"/>
    </source>
</evidence>
<sequence>MKAPNVARLASALVALLLAVSAHAADADFQQVLAPSGKLRAALYPGTPTSVVDTKEAQPRGVGYELGRALASKLGVPYEPVIYAKNSEVLEAVKTGKADVAFTNASPARQKEMDFGPAYLLIELGYLVPANSAVKTSADVDEKGRKIGVTANSTSDATLSRTLKNAEVVRAPTVGAGAEMLAAGKIDAFATNKATLFKMAEKVPGSHVLSDRWGEEHHAIARPHGRDQGADFINAFTKEALASGLVKDAMDRAGLKGAIPATP</sequence>
<dbReference type="PANTHER" id="PTHR35936">
    <property type="entry name" value="MEMBRANE-BOUND LYTIC MUREIN TRANSGLYCOSYLASE F"/>
    <property type="match status" value="1"/>
</dbReference>
<dbReference type="RefSeq" id="WP_115689120.1">
    <property type="nucleotide sequence ID" value="NZ_CP031417.1"/>
</dbReference>
<dbReference type="EMBL" id="CP031417">
    <property type="protein sequence ID" value="AXK79946.1"/>
    <property type="molecule type" value="Genomic_DNA"/>
</dbReference>
<dbReference type="Proteomes" id="UP000254889">
    <property type="component" value="Chromosome"/>
</dbReference>
<keyword evidence="5" id="KW-1185">Reference proteome</keyword>
<evidence type="ECO:0000259" key="3">
    <source>
        <dbReference type="SMART" id="SM00062"/>
    </source>
</evidence>
<dbReference type="Pfam" id="PF00497">
    <property type="entry name" value="SBP_bac_3"/>
    <property type="match status" value="1"/>
</dbReference>
<dbReference type="SUPFAM" id="SSF53850">
    <property type="entry name" value="Periplasmic binding protein-like II"/>
    <property type="match status" value="1"/>
</dbReference>
<accession>A0A345ZSP9</accession>
<feature type="signal peptide" evidence="2">
    <location>
        <begin position="1"/>
        <end position="24"/>
    </location>
</feature>
<proteinExistence type="predicted"/>
<dbReference type="SMART" id="SM00062">
    <property type="entry name" value="PBPb"/>
    <property type="match status" value="1"/>
</dbReference>
<feature type="domain" description="Solute-binding protein family 3/N-terminal" evidence="3">
    <location>
        <begin position="38"/>
        <end position="257"/>
    </location>
</feature>
<dbReference type="KEGG" id="ptaw:DW352_05085"/>
<dbReference type="Gene3D" id="3.40.190.10">
    <property type="entry name" value="Periplasmic binding protein-like II"/>
    <property type="match status" value="2"/>
</dbReference>
<dbReference type="AlphaFoldDB" id="A0A345ZSP9"/>
<gene>
    <name evidence="4" type="ORF">DW352_05085</name>
</gene>
<dbReference type="InterPro" id="IPR001638">
    <property type="entry name" value="Solute-binding_3/MltF_N"/>
</dbReference>
<dbReference type="PANTHER" id="PTHR35936:SF17">
    <property type="entry name" value="ARGININE-BINDING EXTRACELLULAR PROTEIN ARTP"/>
    <property type="match status" value="1"/>
</dbReference>
<evidence type="ECO:0000313" key="5">
    <source>
        <dbReference type="Proteomes" id="UP000254889"/>
    </source>
</evidence>